<keyword evidence="2" id="KW-1133">Transmembrane helix</keyword>
<sequence length="164" mass="17413">MRVKMMAKQNSSSVHAQAGAGMIEVLVAIIVLSIGLLGLAGLQTAGLKNNQSAGFRSTATMMAYGILDSMRANRVAAGEGSYNHAISEDTASEDETEEETEEETQTEAGIPGDVKPWLEELALRLPDGTGAVNVDADNKVTITIQWDDSRGALAAQQFVMTTRL</sequence>
<evidence type="ECO:0000256" key="1">
    <source>
        <dbReference type="SAM" id="MobiDB-lite"/>
    </source>
</evidence>
<evidence type="ECO:0000313" key="4">
    <source>
        <dbReference type="Proteomes" id="UP000247780"/>
    </source>
</evidence>
<feature type="compositionally biased region" description="Acidic residues" evidence="1">
    <location>
        <begin position="90"/>
        <end position="105"/>
    </location>
</feature>
<name>A0ABX5M798_9PROT</name>
<proteinExistence type="predicted"/>
<feature type="region of interest" description="Disordered" evidence="1">
    <location>
        <begin position="82"/>
        <end position="109"/>
    </location>
</feature>
<accession>A0ABX5M798</accession>
<gene>
    <name evidence="3" type="ORF">C8R14_1389</name>
</gene>
<keyword evidence="4" id="KW-1185">Reference proteome</keyword>
<keyword evidence="2" id="KW-0472">Membrane</keyword>
<keyword evidence="2" id="KW-0812">Transmembrane</keyword>
<feature type="transmembrane region" description="Helical" evidence="2">
    <location>
        <begin position="21"/>
        <end position="42"/>
    </location>
</feature>
<dbReference type="NCBIfam" id="TIGR02523">
    <property type="entry name" value="type_IV_pilV"/>
    <property type="match status" value="1"/>
</dbReference>
<dbReference type="InterPro" id="IPR013362">
    <property type="entry name" value="Pilus_4_PilV"/>
</dbReference>
<dbReference type="Proteomes" id="UP000247780">
    <property type="component" value="Unassembled WGS sequence"/>
</dbReference>
<dbReference type="RefSeq" id="WP_011634873.1">
    <property type="nucleotide sequence ID" value="NZ_FNNM01000025.1"/>
</dbReference>
<reference evidence="3 4" key="1">
    <citation type="submission" date="2018-04" db="EMBL/GenBank/DDBJ databases">
        <title>Active sludge and wastewater microbial communities from Klosterneuburg, Austria.</title>
        <authorList>
            <person name="Wagner M."/>
        </authorList>
    </citation>
    <scope>NUCLEOTIDE SEQUENCE [LARGE SCALE GENOMIC DNA]</scope>
    <source>
        <strain evidence="3 4">Nm 57</strain>
    </source>
</reference>
<evidence type="ECO:0000256" key="2">
    <source>
        <dbReference type="SAM" id="Phobius"/>
    </source>
</evidence>
<organism evidence="3 4">
    <name type="scientific">Nitrosomonas eutropha</name>
    <dbReference type="NCBI Taxonomy" id="916"/>
    <lineage>
        <taxon>Bacteria</taxon>
        <taxon>Pseudomonadati</taxon>
        <taxon>Pseudomonadota</taxon>
        <taxon>Betaproteobacteria</taxon>
        <taxon>Nitrosomonadales</taxon>
        <taxon>Nitrosomonadaceae</taxon>
        <taxon>Nitrosomonas</taxon>
    </lineage>
</organism>
<evidence type="ECO:0000313" key="3">
    <source>
        <dbReference type="EMBL" id="PXV75251.1"/>
    </source>
</evidence>
<dbReference type="EMBL" id="QICQ01000038">
    <property type="protein sequence ID" value="PXV75251.1"/>
    <property type="molecule type" value="Genomic_DNA"/>
</dbReference>
<comment type="caution">
    <text evidence="3">The sequence shown here is derived from an EMBL/GenBank/DDBJ whole genome shotgun (WGS) entry which is preliminary data.</text>
</comment>
<protein>
    <submittedName>
        <fullName evidence="3">Type IV pilus assembly protein PilV</fullName>
    </submittedName>
</protein>